<accession>A0A1K2ID01</accession>
<name>A0A1K2ID01_9FLAO</name>
<dbReference type="InterPro" id="IPR037923">
    <property type="entry name" value="HTH-like"/>
</dbReference>
<proteinExistence type="predicted"/>
<dbReference type="InterPro" id="IPR014710">
    <property type="entry name" value="RmlC-like_jellyroll"/>
</dbReference>
<keyword evidence="4" id="KW-1185">Reference proteome</keyword>
<dbReference type="AlphaFoldDB" id="A0A1K2ID01"/>
<dbReference type="Gene3D" id="2.60.120.10">
    <property type="entry name" value="Jelly Rolls"/>
    <property type="match status" value="1"/>
</dbReference>
<dbReference type="RefSeq" id="WP_072406495.1">
    <property type="nucleotide sequence ID" value="NZ_FPKW01000001.1"/>
</dbReference>
<feature type="domain" description="AraC-type arabinose-binding/dimerisation" evidence="2">
    <location>
        <begin position="31"/>
        <end position="89"/>
    </location>
</feature>
<dbReference type="EMBL" id="FPKW01000001">
    <property type="protein sequence ID" value="SFZ90301.1"/>
    <property type="molecule type" value="Genomic_DNA"/>
</dbReference>
<protein>
    <submittedName>
        <fullName evidence="3">AraC-like ligand binding domain-containing protein</fullName>
    </submittedName>
</protein>
<dbReference type="InterPro" id="IPR003313">
    <property type="entry name" value="AraC-bd"/>
</dbReference>
<dbReference type="SUPFAM" id="SSF51215">
    <property type="entry name" value="Regulatory protein AraC"/>
    <property type="match status" value="1"/>
</dbReference>
<dbReference type="Proteomes" id="UP000182034">
    <property type="component" value="Unassembled WGS sequence"/>
</dbReference>
<evidence type="ECO:0000256" key="1">
    <source>
        <dbReference type="ARBA" id="ARBA00023125"/>
    </source>
</evidence>
<dbReference type="OrthoDB" id="931734at2"/>
<evidence type="ECO:0000313" key="3">
    <source>
        <dbReference type="EMBL" id="SFZ90301.1"/>
    </source>
</evidence>
<evidence type="ECO:0000259" key="2">
    <source>
        <dbReference type="Pfam" id="PF02311"/>
    </source>
</evidence>
<dbReference type="Pfam" id="PF02311">
    <property type="entry name" value="AraC_binding"/>
    <property type="match status" value="1"/>
</dbReference>
<gene>
    <name evidence="3" type="ORF">SAMN05216324_101299</name>
</gene>
<reference evidence="4" key="1">
    <citation type="submission" date="2016-10" db="EMBL/GenBank/DDBJ databases">
        <authorList>
            <person name="Varghese N."/>
            <person name="Submissions S."/>
        </authorList>
    </citation>
    <scope>NUCLEOTIDE SEQUENCE [LARGE SCALE GENOMIC DNA]</scope>
    <source>
        <strain evidence="4">SUR2</strain>
    </source>
</reference>
<dbReference type="GO" id="GO:0006355">
    <property type="term" value="P:regulation of DNA-templated transcription"/>
    <property type="evidence" value="ECO:0007669"/>
    <property type="project" value="InterPro"/>
</dbReference>
<dbReference type="GO" id="GO:0003677">
    <property type="term" value="F:DNA binding"/>
    <property type="evidence" value="ECO:0007669"/>
    <property type="project" value="UniProtKB-KW"/>
</dbReference>
<keyword evidence="1" id="KW-0238">DNA-binding</keyword>
<organism evidence="3 4">
    <name type="scientific">Chryseobacterium limigenitum</name>
    <dbReference type="NCBI Taxonomy" id="1612149"/>
    <lineage>
        <taxon>Bacteria</taxon>
        <taxon>Pseudomonadati</taxon>
        <taxon>Bacteroidota</taxon>
        <taxon>Flavobacteriia</taxon>
        <taxon>Flavobacteriales</taxon>
        <taxon>Weeksellaceae</taxon>
        <taxon>Chryseobacterium group</taxon>
        <taxon>Chryseobacterium</taxon>
    </lineage>
</organism>
<sequence length="164" mass="19546">MSIERINHFKEDKQCDFFINYYKNNFPYGNKPHRHEYYQIILITDGYGEHTVEEHTFSVQSGNLFILTDNQLHNFKNLTATSGFIIGFDYCFFTNLMKINNYKFNLFNPIFSISNLLISGDNTGLHQSFTNLYKEYLHENYFSKQEVLQYLLQIILIKNSEFSK</sequence>
<dbReference type="STRING" id="1612149.SAMN05216324_101299"/>
<evidence type="ECO:0000313" key="4">
    <source>
        <dbReference type="Proteomes" id="UP000182034"/>
    </source>
</evidence>